<keyword evidence="1" id="KW-1133">Transmembrane helix</keyword>
<feature type="transmembrane region" description="Helical" evidence="1">
    <location>
        <begin position="56"/>
        <end position="80"/>
    </location>
</feature>
<proteinExistence type="predicted"/>
<name>V6J3V7_9BACL</name>
<dbReference type="STRING" id="1395513.P343_12115"/>
<gene>
    <name evidence="2" type="ORF">P343_12115</name>
</gene>
<comment type="caution">
    <text evidence="2">The sequence shown here is derived from an EMBL/GenBank/DDBJ whole genome shotgun (WGS) entry which is preliminary data.</text>
</comment>
<keyword evidence="1" id="KW-0472">Membrane</keyword>
<dbReference type="Proteomes" id="UP000018296">
    <property type="component" value="Unassembled WGS sequence"/>
</dbReference>
<evidence type="ECO:0000256" key="1">
    <source>
        <dbReference type="SAM" id="Phobius"/>
    </source>
</evidence>
<evidence type="ECO:0000313" key="2">
    <source>
        <dbReference type="EMBL" id="EST11394.1"/>
    </source>
</evidence>
<keyword evidence="1" id="KW-0812">Transmembrane</keyword>
<keyword evidence="3" id="KW-1185">Reference proteome</keyword>
<reference evidence="2 3" key="1">
    <citation type="journal article" date="2013" name="Genome Announc.">
        <title>Genome Sequence of Sporolactobacillus laevolacticus DSM442, an Efficient Polymer-Grade D-Lactate Producer from Agricultural Waste Cottonseed as a Nitrogen Source.</title>
        <authorList>
            <person name="Wang H."/>
            <person name="Wang L."/>
            <person name="Ju J."/>
            <person name="Yu B."/>
            <person name="Ma Y."/>
        </authorList>
    </citation>
    <scope>NUCLEOTIDE SEQUENCE [LARGE SCALE GENOMIC DNA]</scope>
    <source>
        <strain evidence="2 3">DSM 442</strain>
    </source>
</reference>
<organism evidence="2 3">
    <name type="scientific">Sporolactobacillus laevolacticus DSM 442</name>
    <dbReference type="NCBI Taxonomy" id="1395513"/>
    <lineage>
        <taxon>Bacteria</taxon>
        <taxon>Bacillati</taxon>
        <taxon>Bacillota</taxon>
        <taxon>Bacilli</taxon>
        <taxon>Bacillales</taxon>
        <taxon>Sporolactobacillaceae</taxon>
        <taxon>Sporolactobacillus</taxon>
    </lineage>
</organism>
<evidence type="ECO:0000313" key="3">
    <source>
        <dbReference type="Proteomes" id="UP000018296"/>
    </source>
</evidence>
<feature type="transmembrane region" description="Helical" evidence="1">
    <location>
        <begin position="116"/>
        <end position="137"/>
    </location>
</feature>
<dbReference type="AlphaFoldDB" id="V6J3V7"/>
<accession>V6J3V7</accession>
<protein>
    <submittedName>
        <fullName evidence="2">Uncharacterized protein</fullName>
    </submittedName>
</protein>
<dbReference type="PATRIC" id="fig|1395513.3.peg.2457"/>
<feature type="transmembrane region" description="Helical" evidence="1">
    <location>
        <begin position="21"/>
        <end position="41"/>
    </location>
</feature>
<sequence length="142" mass="15492">MFNLMIGGMNMRKEDPKLVQIYNGLGCFIGLLIDGIVFLYLQQQNKDSIYVNQADIRWVIIGTLFLMSLTAGTGIGWLLMGRRAYHSAYRHASQSFGLTAGACIGIVALIMGYGYIIFIVVLGACTIIGGTIGRLFAGSEEE</sequence>
<feature type="transmembrane region" description="Helical" evidence="1">
    <location>
        <begin position="92"/>
        <end position="110"/>
    </location>
</feature>
<dbReference type="EMBL" id="AWTC01000012">
    <property type="protein sequence ID" value="EST11394.1"/>
    <property type="molecule type" value="Genomic_DNA"/>
</dbReference>